<accession>A0A0G2HK53</accession>
<dbReference type="AlphaFoldDB" id="A0A0G2HK53"/>
<organism evidence="1 2">
    <name type="scientific">Candidatus Synechococcus spongiarum SP3</name>
    <dbReference type="NCBI Taxonomy" id="1604020"/>
    <lineage>
        <taxon>Bacteria</taxon>
        <taxon>Bacillati</taxon>
        <taxon>Cyanobacteriota</taxon>
        <taxon>Cyanophyceae</taxon>
        <taxon>Synechococcales</taxon>
        <taxon>Synechococcaceae</taxon>
        <taxon>Synechococcus</taxon>
    </lineage>
</organism>
<comment type="caution">
    <text evidence="1">The sequence shown here is derived from an EMBL/GenBank/DDBJ whole genome shotgun (WGS) entry which is preliminary data.</text>
</comment>
<evidence type="ECO:0000313" key="2">
    <source>
        <dbReference type="Proteomes" id="UP000035067"/>
    </source>
</evidence>
<sequence>MSNLPFGALLADKAFHSDSLFRELQVRSATAVIPPKVNHKNRRSYDREACKRRHRIENFFGRVKEYWSIATGYDQADSRDAAHWNLVATLLAAR</sequence>
<evidence type="ECO:0000313" key="1">
    <source>
        <dbReference type="EMBL" id="KKZ11734.1"/>
    </source>
</evidence>
<proteinExistence type="predicted"/>
<dbReference type="PATRIC" id="fig|1604020.3.peg.1284"/>
<dbReference type="EMBL" id="JXQG01000042">
    <property type="protein sequence ID" value="KKZ11734.1"/>
    <property type="molecule type" value="Genomic_DNA"/>
</dbReference>
<dbReference type="Proteomes" id="UP000035067">
    <property type="component" value="Unassembled WGS sequence"/>
</dbReference>
<gene>
    <name evidence="1" type="ORF">TE42_07165</name>
</gene>
<name>A0A0G2HK53_9SYNE</name>
<reference evidence="1 2" key="1">
    <citation type="submission" date="2015-01" db="EMBL/GenBank/DDBJ databases">
        <title>Lifestyle Evolution in Cyanobacterial Symbionts of Sponges.</title>
        <authorList>
            <person name="Burgsdorf I."/>
            <person name="Slaby B.M."/>
            <person name="Handley K.M."/>
            <person name="Haber M."/>
            <person name="Blom J."/>
            <person name="Marshall C.W."/>
            <person name="Gilbert J.A."/>
            <person name="Hentschel U."/>
            <person name="Steindler L."/>
        </authorList>
    </citation>
    <scope>NUCLEOTIDE SEQUENCE [LARGE SCALE GENOMIC DNA]</scope>
    <source>
        <strain evidence="1">SP3</strain>
    </source>
</reference>
<protein>
    <submittedName>
        <fullName evidence="1">Uncharacterized protein</fullName>
    </submittedName>
</protein>